<dbReference type="AlphaFoldDB" id="A0AAN6U5Q6"/>
<dbReference type="GO" id="GO:0005737">
    <property type="term" value="C:cytoplasm"/>
    <property type="evidence" value="ECO:0007669"/>
    <property type="project" value="TreeGrafter"/>
</dbReference>
<comment type="caution">
    <text evidence="5">The sequence shown here is derived from an EMBL/GenBank/DDBJ whole genome shotgun (WGS) entry which is preliminary data.</text>
</comment>
<dbReference type="Proteomes" id="UP001302602">
    <property type="component" value="Unassembled WGS sequence"/>
</dbReference>
<proteinExistence type="predicted"/>
<evidence type="ECO:0000313" key="6">
    <source>
        <dbReference type="Proteomes" id="UP001302602"/>
    </source>
</evidence>
<dbReference type="RefSeq" id="XP_062650097.1">
    <property type="nucleotide sequence ID" value="XM_062794530.1"/>
</dbReference>
<feature type="region of interest" description="Disordered" evidence="3">
    <location>
        <begin position="1"/>
        <end position="55"/>
    </location>
</feature>
<keyword evidence="6" id="KW-1185">Reference proteome</keyword>
<protein>
    <submittedName>
        <fullName evidence="5">Acyl-CoA N-acyltransferase</fullName>
    </submittedName>
</protein>
<reference evidence="5" key="2">
    <citation type="submission" date="2023-05" db="EMBL/GenBank/DDBJ databases">
        <authorList>
            <consortium name="Lawrence Berkeley National Laboratory"/>
            <person name="Steindorff A."/>
            <person name="Hensen N."/>
            <person name="Bonometti L."/>
            <person name="Westerberg I."/>
            <person name="Brannstrom I.O."/>
            <person name="Guillou S."/>
            <person name="Cros-Aarteil S."/>
            <person name="Calhoun S."/>
            <person name="Haridas S."/>
            <person name="Kuo A."/>
            <person name="Mondo S."/>
            <person name="Pangilinan J."/>
            <person name="Riley R."/>
            <person name="Labutti K."/>
            <person name="Andreopoulos B."/>
            <person name="Lipzen A."/>
            <person name="Chen C."/>
            <person name="Yanf M."/>
            <person name="Daum C."/>
            <person name="Ng V."/>
            <person name="Clum A."/>
            <person name="Ohm R."/>
            <person name="Martin F."/>
            <person name="Silar P."/>
            <person name="Natvig D."/>
            <person name="Lalanne C."/>
            <person name="Gautier V."/>
            <person name="Ament-Velasquez S.L."/>
            <person name="Kruys A."/>
            <person name="Hutchinson M.I."/>
            <person name="Powell A.J."/>
            <person name="Barry K."/>
            <person name="Miller A.N."/>
            <person name="Grigoriev I.V."/>
            <person name="Debuchy R."/>
            <person name="Gladieux P."/>
            <person name="Thoren M.H."/>
            <person name="Johannesson H."/>
        </authorList>
    </citation>
    <scope>NUCLEOTIDE SEQUENCE</scope>
    <source>
        <strain evidence="5">CBS 731.68</strain>
    </source>
</reference>
<evidence type="ECO:0000259" key="4">
    <source>
        <dbReference type="PROSITE" id="PS51186"/>
    </source>
</evidence>
<dbReference type="EMBL" id="MU853225">
    <property type="protein sequence ID" value="KAK4126326.1"/>
    <property type="molecule type" value="Genomic_DNA"/>
</dbReference>
<evidence type="ECO:0000256" key="3">
    <source>
        <dbReference type="SAM" id="MobiDB-lite"/>
    </source>
</evidence>
<dbReference type="InterPro" id="IPR051635">
    <property type="entry name" value="SNAT-like"/>
</dbReference>
<feature type="domain" description="N-acetyltransferase" evidence="4">
    <location>
        <begin position="69"/>
        <end position="276"/>
    </location>
</feature>
<evidence type="ECO:0000313" key="5">
    <source>
        <dbReference type="EMBL" id="KAK4126326.1"/>
    </source>
</evidence>
<organism evidence="5 6">
    <name type="scientific">Parathielavia appendiculata</name>
    <dbReference type="NCBI Taxonomy" id="2587402"/>
    <lineage>
        <taxon>Eukaryota</taxon>
        <taxon>Fungi</taxon>
        <taxon>Dikarya</taxon>
        <taxon>Ascomycota</taxon>
        <taxon>Pezizomycotina</taxon>
        <taxon>Sordariomycetes</taxon>
        <taxon>Sordariomycetidae</taxon>
        <taxon>Sordariales</taxon>
        <taxon>Chaetomiaceae</taxon>
        <taxon>Parathielavia</taxon>
    </lineage>
</organism>
<evidence type="ECO:0000256" key="2">
    <source>
        <dbReference type="ARBA" id="ARBA00023315"/>
    </source>
</evidence>
<dbReference type="PANTHER" id="PTHR10908">
    <property type="entry name" value="SEROTONIN N-ACETYLTRANSFERASE"/>
    <property type="match status" value="1"/>
</dbReference>
<dbReference type="CDD" id="cd04301">
    <property type="entry name" value="NAT_SF"/>
    <property type="match status" value="1"/>
</dbReference>
<evidence type="ECO:0000256" key="1">
    <source>
        <dbReference type="ARBA" id="ARBA00022679"/>
    </source>
</evidence>
<accession>A0AAN6U5Q6</accession>
<gene>
    <name evidence="5" type="ORF">N657DRAFT_654729</name>
</gene>
<feature type="compositionally biased region" description="Basic and acidic residues" evidence="3">
    <location>
        <begin position="1"/>
        <end position="11"/>
    </location>
</feature>
<reference evidence="5" key="1">
    <citation type="journal article" date="2023" name="Mol. Phylogenet. Evol.">
        <title>Genome-scale phylogeny and comparative genomics of the fungal order Sordariales.</title>
        <authorList>
            <person name="Hensen N."/>
            <person name="Bonometti L."/>
            <person name="Westerberg I."/>
            <person name="Brannstrom I.O."/>
            <person name="Guillou S."/>
            <person name="Cros-Aarteil S."/>
            <person name="Calhoun S."/>
            <person name="Haridas S."/>
            <person name="Kuo A."/>
            <person name="Mondo S."/>
            <person name="Pangilinan J."/>
            <person name="Riley R."/>
            <person name="LaButti K."/>
            <person name="Andreopoulos B."/>
            <person name="Lipzen A."/>
            <person name="Chen C."/>
            <person name="Yan M."/>
            <person name="Daum C."/>
            <person name="Ng V."/>
            <person name="Clum A."/>
            <person name="Steindorff A."/>
            <person name="Ohm R.A."/>
            <person name="Martin F."/>
            <person name="Silar P."/>
            <person name="Natvig D.O."/>
            <person name="Lalanne C."/>
            <person name="Gautier V."/>
            <person name="Ament-Velasquez S.L."/>
            <person name="Kruys A."/>
            <person name="Hutchinson M.I."/>
            <person name="Powell A.J."/>
            <person name="Barry K."/>
            <person name="Miller A.N."/>
            <person name="Grigoriev I.V."/>
            <person name="Debuchy R."/>
            <person name="Gladieux P."/>
            <person name="Hiltunen Thoren M."/>
            <person name="Johannesson H."/>
        </authorList>
    </citation>
    <scope>NUCLEOTIDE SEQUENCE</scope>
    <source>
        <strain evidence="5">CBS 731.68</strain>
    </source>
</reference>
<name>A0AAN6U5Q6_9PEZI</name>
<keyword evidence="2" id="KW-0012">Acyltransferase</keyword>
<sequence length="279" mass="30432">MEGTERAHSEEDSPCPIQEGHDQAVDESSDVDGDFATLQKMLSQKRRAAKDSPESRLQKALPFITTFSPNIRPLSISDLPSCIALERAAFPKPEHQASPEKFEYRLTVAPELSLGVFLTVVPEQAKQLSIETLPTAKPVETGRADGAVSVLLAHILSTRCRGDVVTDADMAYPKDWHTRGGRAAEDAGHQEDGRTVGLHSLAVLPRLHRCGIGQMIVRAFLDQMKNSGLVDRVALLCQDHLVSYYERSGFKHLGESKAQFGGGGWHDMVGILSSAPETP</sequence>
<dbReference type="Pfam" id="PF00583">
    <property type="entry name" value="Acetyltransf_1"/>
    <property type="match status" value="1"/>
</dbReference>
<dbReference type="GO" id="GO:0004059">
    <property type="term" value="F:aralkylamine N-acetyltransferase activity"/>
    <property type="evidence" value="ECO:0007669"/>
    <property type="project" value="TreeGrafter"/>
</dbReference>
<dbReference type="SUPFAM" id="SSF55729">
    <property type="entry name" value="Acyl-CoA N-acyltransferases (Nat)"/>
    <property type="match status" value="1"/>
</dbReference>
<keyword evidence="1" id="KW-0808">Transferase</keyword>
<dbReference type="InterPro" id="IPR000182">
    <property type="entry name" value="GNAT_dom"/>
</dbReference>
<dbReference type="GeneID" id="87831299"/>
<dbReference type="PANTHER" id="PTHR10908:SF0">
    <property type="entry name" value="SEROTONIN N-ACETYLTRANSFERASE"/>
    <property type="match status" value="1"/>
</dbReference>
<dbReference type="InterPro" id="IPR016181">
    <property type="entry name" value="Acyl_CoA_acyltransferase"/>
</dbReference>
<dbReference type="Gene3D" id="3.40.630.30">
    <property type="match status" value="1"/>
</dbReference>
<dbReference type="PROSITE" id="PS51186">
    <property type="entry name" value="GNAT"/>
    <property type="match status" value="1"/>
</dbReference>